<keyword evidence="2" id="KW-1185">Reference proteome</keyword>
<dbReference type="Proteomes" id="UP000186922">
    <property type="component" value="Unassembled WGS sequence"/>
</dbReference>
<organism evidence="1 2">
    <name type="scientific">Ramazzottius varieornatus</name>
    <name type="common">Water bear</name>
    <name type="synonym">Tardigrade</name>
    <dbReference type="NCBI Taxonomy" id="947166"/>
    <lineage>
        <taxon>Eukaryota</taxon>
        <taxon>Metazoa</taxon>
        <taxon>Ecdysozoa</taxon>
        <taxon>Tardigrada</taxon>
        <taxon>Eutardigrada</taxon>
        <taxon>Parachela</taxon>
        <taxon>Hypsibioidea</taxon>
        <taxon>Ramazzottiidae</taxon>
        <taxon>Ramazzottius</taxon>
    </lineage>
</organism>
<dbReference type="EMBL" id="BDGG01000015">
    <property type="protein sequence ID" value="GAV07689.1"/>
    <property type="molecule type" value="Genomic_DNA"/>
</dbReference>
<evidence type="ECO:0000313" key="2">
    <source>
        <dbReference type="Proteomes" id="UP000186922"/>
    </source>
</evidence>
<proteinExistence type="predicted"/>
<name>A0A1D1W9B7_RAMVA</name>
<sequence>MNMEAFHQVHDESLQTVECIISQKHQQLMRNAEEVKDKIKATFGAYIEWLRERETTLMRNVDHALESHLSRSHTSLIDALSALRSLKESVELLDNEASANVAAPRDVRHHIEALLRDMTTAMENDMKVTPVVGFEEKGQTALRSVIDSCGQVFVETRDMSNRGKTVSKWSRWLQSPSALEHSEEPDEVRHDFNGLSSIAQSTSNRSLATSTTQTVEEDQAGNGISQHFNAIRAMKAECWLKASATDVTSDVQARPPSVKACGQACAGQMKGGGHVGANLEIENAHKVQCMQVGETNAAPNAKSRPVDSDLQTWLMRVPDVVQLPSVAEVCRAQQPCQSLKECCGGSSADNAGSKHCLSYFFTLSKRCEDWLPPSESVHSYVSLAPPSTSLPDHTSSWCGSEVGSSRCSASQCGDDFEVLSKSSSFTWTKPLTVPSDMLDRMSEVSMDSRDEGLREDLRMWLKDSSTTGGAISWTSCPTLTDCCMGACQDLVSPPASGLHWQVCGGAGALFHPCHKKSLDSWLVQKPIA</sequence>
<gene>
    <name evidence="1" type="primary">RvY_17500-1</name>
    <name evidence="1" type="synonym">RvY_17500.1</name>
    <name evidence="1" type="ORF">RvY_17500</name>
</gene>
<dbReference type="OrthoDB" id="6334544at2759"/>
<reference evidence="1 2" key="1">
    <citation type="journal article" date="2016" name="Nat. Commun.">
        <title>Extremotolerant tardigrade genome and improved radiotolerance of human cultured cells by tardigrade-unique protein.</title>
        <authorList>
            <person name="Hashimoto T."/>
            <person name="Horikawa D.D."/>
            <person name="Saito Y."/>
            <person name="Kuwahara H."/>
            <person name="Kozuka-Hata H."/>
            <person name="Shin-I T."/>
            <person name="Minakuchi Y."/>
            <person name="Ohishi K."/>
            <person name="Motoyama A."/>
            <person name="Aizu T."/>
            <person name="Enomoto A."/>
            <person name="Kondo K."/>
            <person name="Tanaka S."/>
            <person name="Hara Y."/>
            <person name="Koshikawa S."/>
            <person name="Sagara H."/>
            <person name="Miura T."/>
            <person name="Yokobori S."/>
            <person name="Miyagawa K."/>
            <person name="Suzuki Y."/>
            <person name="Kubo T."/>
            <person name="Oyama M."/>
            <person name="Kohara Y."/>
            <person name="Fujiyama A."/>
            <person name="Arakawa K."/>
            <person name="Katayama T."/>
            <person name="Toyoda A."/>
            <person name="Kunieda T."/>
        </authorList>
    </citation>
    <scope>NUCLEOTIDE SEQUENCE [LARGE SCALE GENOMIC DNA]</scope>
    <source>
        <strain evidence="1 2">YOKOZUNA-1</strain>
    </source>
</reference>
<evidence type="ECO:0000313" key="1">
    <source>
        <dbReference type="EMBL" id="GAV07689.1"/>
    </source>
</evidence>
<protein>
    <submittedName>
        <fullName evidence="1">Uncharacterized protein</fullName>
    </submittedName>
</protein>
<accession>A0A1D1W9B7</accession>
<dbReference type="AlphaFoldDB" id="A0A1D1W9B7"/>
<comment type="caution">
    <text evidence="1">The sequence shown here is derived from an EMBL/GenBank/DDBJ whole genome shotgun (WGS) entry which is preliminary data.</text>
</comment>